<evidence type="ECO:0000313" key="1">
    <source>
        <dbReference type="EMBL" id="CDZ32343.1"/>
    </source>
</evidence>
<evidence type="ECO:0000313" key="2">
    <source>
        <dbReference type="Proteomes" id="UP000046176"/>
    </source>
</evidence>
<sequence>MVSDRERKMWWLAFASLPLLVSAAVVINAWRNIENYRHRIETDIMQGPNQLDYAGATWRLENVRLLGDGRDTQLRLPGQMRLIVIRMVATATREIGDGWGQCQVSLADGTGRRWLPLDVSLSNDISRDLEPDREPVSGCGITSLKSPQKDHAVLIEEKFVVPAEAVPALSVRLSVAALRPGAIGFTLHLN</sequence>
<accession>A0A0T7FBM7</accession>
<protein>
    <submittedName>
        <fullName evidence="1">Uncharacterized protein</fullName>
    </submittedName>
</protein>
<reference evidence="1 2" key="1">
    <citation type="submission" date="2014-08" db="EMBL/GenBank/DDBJ databases">
        <authorList>
            <person name="Chen Y.-H."/>
        </authorList>
    </citation>
    <scope>NUCLEOTIDE SEQUENCE [LARGE SCALE GENOMIC DNA]</scope>
</reference>
<gene>
    <name evidence="1" type="ORF">NGAL_HAMBI1145_11140</name>
</gene>
<name>A0A0T7FBM7_NEOGA</name>
<organism evidence="1 2">
    <name type="scientific">Neorhizobium galegae bv. officinalis</name>
    <dbReference type="NCBI Taxonomy" id="323656"/>
    <lineage>
        <taxon>Bacteria</taxon>
        <taxon>Pseudomonadati</taxon>
        <taxon>Pseudomonadota</taxon>
        <taxon>Alphaproteobacteria</taxon>
        <taxon>Hyphomicrobiales</taxon>
        <taxon>Rhizobiaceae</taxon>
        <taxon>Rhizobium/Agrobacterium group</taxon>
        <taxon>Neorhizobium</taxon>
    </lineage>
</organism>
<dbReference type="EMBL" id="CCRH01000002">
    <property type="protein sequence ID" value="CDZ32343.1"/>
    <property type="molecule type" value="Genomic_DNA"/>
</dbReference>
<proteinExistence type="predicted"/>
<dbReference type="AlphaFoldDB" id="A0A0T7FBM7"/>
<dbReference type="Proteomes" id="UP000046176">
    <property type="component" value="Unassembled WGS sequence"/>
</dbReference>